<evidence type="ECO:0000259" key="2">
    <source>
        <dbReference type="PROSITE" id="PS51096"/>
    </source>
</evidence>
<accession>A0A494VM49</accession>
<dbReference type="GO" id="GO:0009401">
    <property type="term" value="P:phosphoenolpyruvate-dependent sugar phosphotransferase system"/>
    <property type="evidence" value="ECO:0007669"/>
    <property type="project" value="InterPro"/>
</dbReference>
<dbReference type="EMBL" id="CP032869">
    <property type="protein sequence ID" value="AYL95694.1"/>
    <property type="molecule type" value="Genomic_DNA"/>
</dbReference>
<keyword evidence="4" id="KW-1185">Reference proteome</keyword>
<keyword evidence="1" id="KW-0808">Transferase</keyword>
<dbReference type="InterPro" id="IPR004701">
    <property type="entry name" value="PTS_EIIA_man-typ"/>
</dbReference>
<feature type="domain" description="PTS EIIA type-4" evidence="2">
    <location>
        <begin position="7"/>
        <end position="128"/>
    </location>
</feature>
<dbReference type="PANTHER" id="PTHR33799">
    <property type="entry name" value="PTS PERMEASE-RELATED-RELATED"/>
    <property type="match status" value="1"/>
</dbReference>
<dbReference type="Gene3D" id="3.40.50.510">
    <property type="entry name" value="Phosphotransferase system, mannose-type IIA component"/>
    <property type="match status" value="1"/>
</dbReference>
<dbReference type="Pfam" id="PF03610">
    <property type="entry name" value="EIIA-man"/>
    <property type="match status" value="1"/>
</dbReference>
<dbReference type="InterPro" id="IPR051471">
    <property type="entry name" value="Bacterial_PTS_sugar_comp"/>
</dbReference>
<gene>
    <name evidence="3" type="ORF">HYN43_010515</name>
</gene>
<reference evidence="3 4" key="1">
    <citation type="submission" date="2018-10" db="EMBL/GenBank/DDBJ databases">
        <title>Genome sequencing of Mucilaginibacter sp. HYN0043.</title>
        <authorList>
            <person name="Kim M."/>
            <person name="Yi H."/>
        </authorList>
    </citation>
    <scope>NUCLEOTIDE SEQUENCE [LARGE SCALE GENOMIC DNA]</scope>
    <source>
        <strain evidence="3 4">HYN0043</strain>
    </source>
</reference>
<dbReference type="GO" id="GO:0016020">
    <property type="term" value="C:membrane"/>
    <property type="evidence" value="ECO:0007669"/>
    <property type="project" value="InterPro"/>
</dbReference>
<name>A0A494VM49_9SPHI</name>
<dbReference type="RefSeq" id="WP_119411652.1">
    <property type="nucleotide sequence ID" value="NZ_CP032869.1"/>
</dbReference>
<organism evidence="3 4">
    <name type="scientific">Mucilaginibacter celer</name>
    <dbReference type="NCBI Taxonomy" id="2305508"/>
    <lineage>
        <taxon>Bacteria</taxon>
        <taxon>Pseudomonadati</taxon>
        <taxon>Bacteroidota</taxon>
        <taxon>Sphingobacteriia</taxon>
        <taxon>Sphingobacteriales</taxon>
        <taxon>Sphingobacteriaceae</taxon>
        <taxon>Mucilaginibacter</taxon>
    </lineage>
</organism>
<evidence type="ECO:0000256" key="1">
    <source>
        <dbReference type="ARBA" id="ARBA00022679"/>
    </source>
</evidence>
<evidence type="ECO:0000313" key="3">
    <source>
        <dbReference type="EMBL" id="AYL95694.1"/>
    </source>
</evidence>
<dbReference type="Proteomes" id="UP000270046">
    <property type="component" value="Chromosome"/>
</dbReference>
<evidence type="ECO:0000313" key="4">
    <source>
        <dbReference type="Proteomes" id="UP000270046"/>
    </source>
</evidence>
<sequence>MENTEGTRKFLIATHGRLAGGVKSSLDIITGAMDSIFLIEAYVDENRSIEDDIKAVVDQVGDNDELIVFSDIMGGSVTNQVLQYASQSNVHVVSGFNLPLVIEIVLADTDTPAQEVIAEAIENAKQQMVYVNQLLAAQTQEEDND</sequence>
<proteinExistence type="predicted"/>
<dbReference type="PROSITE" id="PS51096">
    <property type="entry name" value="PTS_EIIA_TYPE_4"/>
    <property type="match status" value="1"/>
</dbReference>
<dbReference type="PANTHER" id="PTHR33799:SF1">
    <property type="entry name" value="PTS SYSTEM MANNOSE-SPECIFIC EIIAB COMPONENT-RELATED"/>
    <property type="match status" value="1"/>
</dbReference>
<protein>
    <recommendedName>
        <fullName evidence="2">PTS EIIA type-4 domain-containing protein</fullName>
    </recommendedName>
</protein>
<dbReference type="AlphaFoldDB" id="A0A494VM49"/>
<dbReference type="GO" id="GO:0016740">
    <property type="term" value="F:transferase activity"/>
    <property type="evidence" value="ECO:0007669"/>
    <property type="project" value="UniProtKB-KW"/>
</dbReference>
<dbReference type="OrthoDB" id="9799827at2"/>
<dbReference type="KEGG" id="muh:HYN43_010515"/>
<dbReference type="InterPro" id="IPR036662">
    <property type="entry name" value="PTS_EIIA_man-typ_sf"/>
</dbReference>
<dbReference type="SUPFAM" id="SSF53062">
    <property type="entry name" value="PTS system fructose IIA component-like"/>
    <property type="match status" value="1"/>
</dbReference>